<dbReference type="EMBL" id="JASBNA010000078">
    <property type="protein sequence ID" value="KAK7678024.1"/>
    <property type="molecule type" value="Genomic_DNA"/>
</dbReference>
<reference evidence="2 3" key="1">
    <citation type="submission" date="2022-09" db="EMBL/GenBank/DDBJ databases">
        <authorList>
            <person name="Palmer J.M."/>
        </authorList>
    </citation>
    <scope>NUCLEOTIDE SEQUENCE [LARGE SCALE GENOMIC DNA]</scope>
    <source>
        <strain evidence="2 3">DSM 7382</strain>
    </source>
</reference>
<organism evidence="2 3">
    <name type="scientific">Cerrena zonata</name>
    <dbReference type="NCBI Taxonomy" id="2478898"/>
    <lineage>
        <taxon>Eukaryota</taxon>
        <taxon>Fungi</taxon>
        <taxon>Dikarya</taxon>
        <taxon>Basidiomycota</taxon>
        <taxon>Agaricomycotina</taxon>
        <taxon>Agaricomycetes</taxon>
        <taxon>Polyporales</taxon>
        <taxon>Cerrenaceae</taxon>
        <taxon>Cerrena</taxon>
    </lineage>
</organism>
<proteinExistence type="predicted"/>
<feature type="region of interest" description="Disordered" evidence="1">
    <location>
        <begin position="1"/>
        <end position="47"/>
    </location>
</feature>
<evidence type="ECO:0000256" key="1">
    <source>
        <dbReference type="SAM" id="MobiDB-lite"/>
    </source>
</evidence>
<sequence length="92" mass="9847">MPSTVAYPPIAHTTTDRSNPIVSAQPRPAAGMIPQKGTQNDDGKAQRLRGGCIPCPVRISRQRDDNGILMLVLYRTEASAGSYLVVAAAKRT</sequence>
<evidence type="ECO:0000313" key="3">
    <source>
        <dbReference type="Proteomes" id="UP001385951"/>
    </source>
</evidence>
<dbReference type="AlphaFoldDB" id="A0AAW0FIN7"/>
<feature type="compositionally biased region" description="Polar residues" evidence="1">
    <location>
        <begin position="12"/>
        <end position="22"/>
    </location>
</feature>
<accession>A0AAW0FIN7</accession>
<dbReference type="Proteomes" id="UP001385951">
    <property type="component" value="Unassembled WGS sequence"/>
</dbReference>
<protein>
    <submittedName>
        <fullName evidence="2">Uncharacterized protein</fullName>
    </submittedName>
</protein>
<keyword evidence="3" id="KW-1185">Reference proteome</keyword>
<comment type="caution">
    <text evidence="2">The sequence shown here is derived from an EMBL/GenBank/DDBJ whole genome shotgun (WGS) entry which is preliminary data.</text>
</comment>
<name>A0AAW0FIN7_9APHY</name>
<gene>
    <name evidence="2" type="ORF">QCA50_018964</name>
</gene>
<evidence type="ECO:0000313" key="2">
    <source>
        <dbReference type="EMBL" id="KAK7678024.1"/>
    </source>
</evidence>